<evidence type="ECO:0000256" key="5">
    <source>
        <dbReference type="ARBA" id="ARBA00037066"/>
    </source>
</evidence>
<keyword evidence="4" id="KW-1278">Translocase</keyword>
<evidence type="ECO:0000313" key="7">
    <source>
        <dbReference type="EMBL" id="BBO80648.1"/>
    </source>
</evidence>
<dbReference type="EMBL" id="AP021876">
    <property type="protein sequence ID" value="BBO80648.1"/>
    <property type="molecule type" value="Genomic_DNA"/>
</dbReference>
<proteinExistence type="predicted"/>
<comment type="function">
    <text evidence="5">Part of the ABC transporter complex HmuTUV involved in hemin import. Responsible for energy coupling to the transport system.</text>
</comment>
<dbReference type="KEGG" id="dov:DSCO28_12140"/>
<name>A0A5K7ZET2_9BACT</name>
<dbReference type="PANTHER" id="PTHR42794:SF1">
    <property type="entry name" value="HEMIN IMPORT ATP-BINDING PROTEIN HMUV"/>
    <property type="match status" value="1"/>
</dbReference>
<keyword evidence="3 7" id="KW-0067">ATP-binding</keyword>
<dbReference type="GO" id="GO:0016887">
    <property type="term" value="F:ATP hydrolysis activity"/>
    <property type="evidence" value="ECO:0007669"/>
    <property type="project" value="InterPro"/>
</dbReference>
<accession>A0A5K7ZET2</accession>
<evidence type="ECO:0000256" key="2">
    <source>
        <dbReference type="ARBA" id="ARBA00022741"/>
    </source>
</evidence>
<dbReference type="SUPFAM" id="SSF52540">
    <property type="entry name" value="P-loop containing nucleoside triphosphate hydrolases"/>
    <property type="match status" value="1"/>
</dbReference>
<organism evidence="7 8">
    <name type="scientific">Desulfosarcina ovata subsp. sediminis</name>
    <dbReference type="NCBI Taxonomy" id="885957"/>
    <lineage>
        <taxon>Bacteria</taxon>
        <taxon>Pseudomonadati</taxon>
        <taxon>Thermodesulfobacteriota</taxon>
        <taxon>Desulfobacteria</taxon>
        <taxon>Desulfobacterales</taxon>
        <taxon>Desulfosarcinaceae</taxon>
        <taxon>Desulfosarcina</taxon>
    </lineage>
</organism>
<dbReference type="Proteomes" id="UP000425960">
    <property type="component" value="Chromosome"/>
</dbReference>
<dbReference type="InterPro" id="IPR003439">
    <property type="entry name" value="ABC_transporter-like_ATP-bd"/>
</dbReference>
<protein>
    <submittedName>
        <fullName evidence="7">Iron-dicitrate ABC transporter ATP-binding protein</fullName>
    </submittedName>
</protein>
<sequence length="261" mass="28229">MSPAIDIHGLCYAYSGIPVLQDLTFAVERSAFFVVIGPNGSGKTTLLKTLAGLQSPSNGEILMGDRPLAQIKRGQLSRQLAYVAQTSDDDCPFTVRELVLMGRAPYLGVLGIEGQADLDIARKAIEFVGLSHLAERPVRHLSGGERQRAQIARAICQQPELILLDEPTAALDLAHQVRVMGLLADLKTKRGTTVVMISHDINLAAMYADRILLLVKGHIAACGTPAQVIDEKILCRAYDCHLLVDGSPCGSWPRVNLVKSQ</sequence>
<evidence type="ECO:0000256" key="1">
    <source>
        <dbReference type="ARBA" id="ARBA00022448"/>
    </source>
</evidence>
<dbReference type="Gene3D" id="3.40.50.300">
    <property type="entry name" value="P-loop containing nucleotide triphosphate hydrolases"/>
    <property type="match status" value="1"/>
</dbReference>
<dbReference type="RefSeq" id="WP_155321542.1">
    <property type="nucleotide sequence ID" value="NZ_AP021876.1"/>
</dbReference>
<dbReference type="GO" id="GO:0005524">
    <property type="term" value="F:ATP binding"/>
    <property type="evidence" value="ECO:0007669"/>
    <property type="project" value="UniProtKB-KW"/>
</dbReference>
<evidence type="ECO:0000256" key="3">
    <source>
        <dbReference type="ARBA" id="ARBA00022840"/>
    </source>
</evidence>
<evidence type="ECO:0000259" key="6">
    <source>
        <dbReference type="PROSITE" id="PS50893"/>
    </source>
</evidence>
<dbReference type="InterPro" id="IPR003593">
    <property type="entry name" value="AAA+_ATPase"/>
</dbReference>
<dbReference type="PROSITE" id="PS00211">
    <property type="entry name" value="ABC_TRANSPORTER_1"/>
    <property type="match status" value="1"/>
</dbReference>
<dbReference type="PANTHER" id="PTHR42794">
    <property type="entry name" value="HEMIN IMPORT ATP-BINDING PROTEIN HMUV"/>
    <property type="match status" value="1"/>
</dbReference>
<dbReference type="InterPro" id="IPR027417">
    <property type="entry name" value="P-loop_NTPase"/>
</dbReference>
<dbReference type="InterPro" id="IPR017871">
    <property type="entry name" value="ABC_transporter-like_CS"/>
</dbReference>
<reference evidence="7 8" key="1">
    <citation type="submission" date="2019-11" db="EMBL/GenBank/DDBJ databases">
        <title>Comparative genomics of hydrocarbon-degrading Desulfosarcina strains.</title>
        <authorList>
            <person name="Watanabe M."/>
            <person name="Kojima H."/>
            <person name="Fukui M."/>
        </authorList>
    </citation>
    <scope>NUCLEOTIDE SEQUENCE [LARGE SCALE GENOMIC DNA]</scope>
    <source>
        <strain evidence="7 8">28bB2T</strain>
    </source>
</reference>
<gene>
    <name evidence="7" type="ORF">DSCO28_12140</name>
</gene>
<feature type="domain" description="ABC transporter" evidence="6">
    <location>
        <begin position="5"/>
        <end position="241"/>
    </location>
</feature>
<dbReference type="CDD" id="cd03214">
    <property type="entry name" value="ABC_Iron-Siderophores_B12_Hemin"/>
    <property type="match status" value="1"/>
</dbReference>
<keyword evidence="2" id="KW-0547">Nucleotide-binding</keyword>
<keyword evidence="1" id="KW-0813">Transport</keyword>
<dbReference type="PROSITE" id="PS50893">
    <property type="entry name" value="ABC_TRANSPORTER_2"/>
    <property type="match status" value="1"/>
</dbReference>
<dbReference type="SMART" id="SM00382">
    <property type="entry name" value="AAA"/>
    <property type="match status" value="1"/>
</dbReference>
<dbReference type="Pfam" id="PF00005">
    <property type="entry name" value="ABC_tran"/>
    <property type="match status" value="1"/>
</dbReference>
<evidence type="ECO:0000313" key="8">
    <source>
        <dbReference type="Proteomes" id="UP000425960"/>
    </source>
</evidence>
<dbReference type="FunFam" id="3.40.50.300:FF:000134">
    <property type="entry name" value="Iron-enterobactin ABC transporter ATP-binding protein"/>
    <property type="match status" value="1"/>
</dbReference>
<evidence type="ECO:0000256" key="4">
    <source>
        <dbReference type="ARBA" id="ARBA00022967"/>
    </source>
</evidence>
<dbReference type="AlphaFoldDB" id="A0A5K7ZET2"/>